<comment type="similarity">
    <text evidence="3">Belongs to the complex I NDUFB3 subunit family.</text>
</comment>
<evidence type="ECO:0000256" key="6">
    <source>
        <dbReference type="ARBA" id="ARBA00022692"/>
    </source>
</evidence>
<keyword evidence="11 12" id="KW-0472">Membrane</keyword>
<dbReference type="Proteomes" id="UP000703269">
    <property type="component" value="Unassembled WGS sequence"/>
</dbReference>
<keyword evidence="5" id="KW-0679">Respiratory chain</keyword>
<keyword evidence="9 12" id="KW-1133">Transmembrane helix</keyword>
<evidence type="ECO:0000256" key="7">
    <source>
        <dbReference type="ARBA" id="ARBA00022792"/>
    </source>
</evidence>
<dbReference type="EMBL" id="BPQB01000028">
    <property type="protein sequence ID" value="GJE92721.1"/>
    <property type="molecule type" value="Genomic_DNA"/>
</dbReference>
<dbReference type="OrthoDB" id="521512at2759"/>
<evidence type="ECO:0000256" key="3">
    <source>
        <dbReference type="ARBA" id="ARBA00005667"/>
    </source>
</evidence>
<comment type="subcellular location">
    <subcellularLocation>
        <location evidence="2">Mitochondrion inner membrane</location>
        <topology evidence="2">Single-pass membrane protein</topology>
        <orientation evidence="2">Matrix side</orientation>
    </subcellularLocation>
</comment>
<dbReference type="GO" id="GO:0005743">
    <property type="term" value="C:mitochondrial inner membrane"/>
    <property type="evidence" value="ECO:0007669"/>
    <property type="project" value="UniProtKB-SubCell"/>
</dbReference>
<evidence type="ECO:0000256" key="1">
    <source>
        <dbReference type="ARBA" id="ARBA00003195"/>
    </source>
</evidence>
<keyword evidence="4" id="KW-0813">Transport</keyword>
<evidence type="ECO:0000256" key="11">
    <source>
        <dbReference type="ARBA" id="ARBA00023136"/>
    </source>
</evidence>
<keyword evidence="14" id="KW-1185">Reference proteome</keyword>
<evidence type="ECO:0000256" key="8">
    <source>
        <dbReference type="ARBA" id="ARBA00022982"/>
    </source>
</evidence>
<accession>A0A9P3GD54</accession>
<organism evidence="13 14">
    <name type="scientific">Phanerochaete sordida</name>
    <dbReference type="NCBI Taxonomy" id="48140"/>
    <lineage>
        <taxon>Eukaryota</taxon>
        <taxon>Fungi</taxon>
        <taxon>Dikarya</taxon>
        <taxon>Basidiomycota</taxon>
        <taxon>Agaricomycotina</taxon>
        <taxon>Agaricomycetes</taxon>
        <taxon>Polyporales</taxon>
        <taxon>Phanerochaetaceae</taxon>
        <taxon>Phanerochaete</taxon>
    </lineage>
</organism>
<protein>
    <submittedName>
        <fullName evidence="13">Uncharacterized protein</fullName>
    </submittedName>
</protein>
<evidence type="ECO:0000313" key="14">
    <source>
        <dbReference type="Proteomes" id="UP000703269"/>
    </source>
</evidence>
<feature type="transmembrane region" description="Helical" evidence="12">
    <location>
        <begin position="33"/>
        <end position="54"/>
    </location>
</feature>
<dbReference type="PANTHER" id="PTHR15082:SF2">
    <property type="entry name" value="NADH DEHYDROGENASE [UBIQUINONE] 1 BETA SUBCOMPLEX SUBUNIT 3"/>
    <property type="match status" value="1"/>
</dbReference>
<comment type="function">
    <text evidence="1">Accessory subunit of the mitochondrial membrane respiratory chain NADH dehydrogenase (Complex I), that is believed not to be involved in catalysis. Complex I functions in the transfer of electrons from NADH to the respiratory chain. The immediate electron acceptor for the enzyme is believed to be ubiquinone.</text>
</comment>
<dbReference type="GO" id="GO:0022900">
    <property type="term" value="P:electron transport chain"/>
    <property type="evidence" value="ECO:0007669"/>
    <property type="project" value="InterPro"/>
</dbReference>
<evidence type="ECO:0000313" key="13">
    <source>
        <dbReference type="EMBL" id="GJE92721.1"/>
    </source>
</evidence>
<dbReference type="GO" id="GO:0032981">
    <property type="term" value="P:mitochondrial respiratory chain complex I assembly"/>
    <property type="evidence" value="ECO:0007669"/>
    <property type="project" value="TreeGrafter"/>
</dbReference>
<evidence type="ECO:0000256" key="10">
    <source>
        <dbReference type="ARBA" id="ARBA00023128"/>
    </source>
</evidence>
<evidence type="ECO:0000256" key="2">
    <source>
        <dbReference type="ARBA" id="ARBA00004298"/>
    </source>
</evidence>
<evidence type="ECO:0000256" key="5">
    <source>
        <dbReference type="ARBA" id="ARBA00022660"/>
    </source>
</evidence>
<keyword evidence="8" id="KW-0249">Electron transport</keyword>
<gene>
    <name evidence="13" type="ORF">PsYK624_088770</name>
</gene>
<evidence type="ECO:0000256" key="9">
    <source>
        <dbReference type="ARBA" id="ARBA00022989"/>
    </source>
</evidence>
<sequence length="66" mass="7694">MSLYSLAPPSLYRNPWAKADAWRRHPVFQQRNMLSKMFPGFGVAVVAFTTYVVAEKLFFPEESHHH</sequence>
<proteinExistence type="inferred from homology"/>
<reference evidence="13 14" key="1">
    <citation type="submission" date="2021-08" db="EMBL/GenBank/DDBJ databases">
        <title>Draft Genome Sequence of Phanerochaete sordida strain YK-624.</title>
        <authorList>
            <person name="Mori T."/>
            <person name="Dohra H."/>
            <person name="Suzuki T."/>
            <person name="Kawagishi H."/>
            <person name="Hirai H."/>
        </authorList>
    </citation>
    <scope>NUCLEOTIDE SEQUENCE [LARGE SCALE GENOMIC DNA]</scope>
    <source>
        <strain evidence="13 14">YK-624</strain>
    </source>
</reference>
<dbReference type="InterPro" id="IPR012576">
    <property type="entry name" value="NDUFB3"/>
</dbReference>
<dbReference type="PANTHER" id="PTHR15082">
    <property type="entry name" value="NADH-UBIQUINONE OXIDOREDUCTASE B12 SUBUNIT"/>
    <property type="match status" value="1"/>
</dbReference>
<dbReference type="Pfam" id="PF08122">
    <property type="entry name" value="NDUF_B12"/>
    <property type="match status" value="1"/>
</dbReference>
<evidence type="ECO:0000256" key="4">
    <source>
        <dbReference type="ARBA" id="ARBA00022448"/>
    </source>
</evidence>
<keyword evidence="6 12" id="KW-0812">Transmembrane</keyword>
<keyword evidence="7" id="KW-0999">Mitochondrion inner membrane</keyword>
<keyword evidence="10" id="KW-0496">Mitochondrion</keyword>
<comment type="caution">
    <text evidence="13">The sequence shown here is derived from an EMBL/GenBank/DDBJ whole genome shotgun (WGS) entry which is preliminary data.</text>
</comment>
<name>A0A9P3GD54_9APHY</name>
<evidence type="ECO:0000256" key="12">
    <source>
        <dbReference type="SAM" id="Phobius"/>
    </source>
</evidence>
<dbReference type="AlphaFoldDB" id="A0A9P3GD54"/>